<dbReference type="InterPro" id="IPR006016">
    <property type="entry name" value="UspA"/>
</dbReference>
<evidence type="ECO:0000313" key="4">
    <source>
        <dbReference type="Proteomes" id="UP000007842"/>
    </source>
</evidence>
<dbReference type="PANTHER" id="PTHR46553:SF3">
    <property type="entry name" value="ADENINE NUCLEOTIDE ALPHA HYDROLASES-LIKE SUPERFAMILY PROTEIN"/>
    <property type="match status" value="1"/>
</dbReference>
<dbReference type="OrthoDB" id="6174426at2"/>
<dbReference type="SUPFAM" id="SSF52402">
    <property type="entry name" value="Adenine nucleotide alpha hydrolases-like"/>
    <property type="match status" value="1"/>
</dbReference>
<dbReference type="Gene3D" id="3.40.50.620">
    <property type="entry name" value="HUPs"/>
    <property type="match status" value="1"/>
</dbReference>
<dbReference type="InterPro" id="IPR006015">
    <property type="entry name" value="Universal_stress_UspA"/>
</dbReference>
<dbReference type="PATRIC" id="fig|1003195.11.peg.388"/>
<dbReference type="KEGG" id="scy:SCATT_p13390"/>
<dbReference type="EMBL" id="CP003229">
    <property type="protein sequence ID" value="AEW99532.1"/>
    <property type="molecule type" value="Genomic_DNA"/>
</dbReference>
<dbReference type="KEGG" id="sct:SCAT_p0404"/>
<accession>F8JLP0</accession>
<dbReference type="Proteomes" id="UP000007842">
    <property type="component" value="Plasmid pSCATT"/>
</dbReference>
<name>F8JLP0_STREN</name>
<sequence>MGEHTADRPRIVVGIDGSAPSKAALRWAMRQAELSGAVVEPVLARREPLESWYGLAENQSYYDEAAGNYLAEVVDEVLGADRAGEVRPKVVQGHAAAVLVEAAQGADLLVIGHRGLGGLAGSLLGSVSRYCVQHATCPVVVVRKPRD</sequence>
<dbReference type="Pfam" id="PF00582">
    <property type="entry name" value="Usp"/>
    <property type="match status" value="1"/>
</dbReference>
<proteinExistence type="inferred from homology"/>
<evidence type="ECO:0000259" key="2">
    <source>
        <dbReference type="Pfam" id="PF00582"/>
    </source>
</evidence>
<dbReference type="PANTHER" id="PTHR46553">
    <property type="entry name" value="ADENINE NUCLEOTIDE ALPHA HYDROLASES-LIKE SUPERFAMILY PROTEIN"/>
    <property type="match status" value="1"/>
</dbReference>
<dbReference type="AlphaFoldDB" id="F8JLP0"/>
<accession>G8XFS1</accession>
<keyword evidence="4" id="KW-1185">Reference proteome</keyword>
<protein>
    <submittedName>
        <fullName evidence="3">UspA domain protein</fullName>
    </submittedName>
</protein>
<dbReference type="RefSeq" id="WP_014150859.1">
    <property type="nucleotide sequence ID" value="NC_016113.1"/>
</dbReference>
<feature type="domain" description="UspA" evidence="2">
    <location>
        <begin position="10"/>
        <end position="143"/>
    </location>
</feature>
<keyword evidence="3" id="KW-0614">Plasmid</keyword>
<geneLocation type="plasmid" evidence="3 4">
    <name>pSCATT</name>
</geneLocation>
<comment type="similarity">
    <text evidence="1">Belongs to the universal stress protein A family.</text>
</comment>
<reference evidence="4" key="1">
    <citation type="submission" date="2011-12" db="EMBL/GenBank/DDBJ databases">
        <title>Complete genome sequence of Streptomyces cattleya strain DSM 46488.</title>
        <authorList>
            <person name="Ou H.-Y."/>
            <person name="Li P."/>
            <person name="Zhao C."/>
            <person name="O'Hagan D."/>
            <person name="Deng Z."/>
        </authorList>
    </citation>
    <scope>NUCLEOTIDE SEQUENCE [LARGE SCALE GENOMIC DNA]</scope>
    <source>
        <strain evidence="4">ATCC 35852 / DSM 46488 / JCM 4925 / NBRC 14057 / NRRL 8057</strain>
        <plasmid evidence="4">Plasmid pSCATT</plasmid>
    </source>
</reference>
<dbReference type="InterPro" id="IPR014729">
    <property type="entry name" value="Rossmann-like_a/b/a_fold"/>
</dbReference>
<dbReference type="HOGENOM" id="CLU_049301_9_5_11"/>
<dbReference type="PRINTS" id="PR01438">
    <property type="entry name" value="UNVRSLSTRESS"/>
</dbReference>
<dbReference type="CDD" id="cd00293">
    <property type="entry name" value="USP-like"/>
    <property type="match status" value="1"/>
</dbReference>
<organism evidence="3 4">
    <name type="scientific">Streptantibioticus cattleyicolor (strain ATCC 35852 / DSM 46488 / JCM 4925 / NBRC 14057 / NRRL 8057)</name>
    <name type="common">Streptomyces cattleya</name>
    <dbReference type="NCBI Taxonomy" id="1003195"/>
    <lineage>
        <taxon>Bacteria</taxon>
        <taxon>Bacillati</taxon>
        <taxon>Actinomycetota</taxon>
        <taxon>Actinomycetes</taxon>
        <taxon>Kitasatosporales</taxon>
        <taxon>Streptomycetaceae</taxon>
        <taxon>Streptantibioticus</taxon>
    </lineage>
</organism>
<evidence type="ECO:0000256" key="1">
    <source>
        <dbReference type="ARBA" id="ARBA00008791"/>
    </source>
</evidence>
<gene>
    <name evidence="3" type="ordered locus">SCATT_p13390</name>
</gene>
<evidence type="ECO:0000313" key="3">
    <source>
        <dbReference type="EMBL" id="AEW99532.1"/>
    </source>
</evidence>